<comment type="catalytic activity">
    <reaction evidence="1">
        <text>chorismate = isochorismate</text>
        <dbReference type="Rhea" id="RHEA:18985"/>
        <dbReference type="ChEBI" id="CHEBI:29748"/>
        <dbReference type="ChEBI" id="CHEBI:29780"/>
        <dbReference type="EC" id="5.4.4.2"/>
    </reaction>
</comment>
<dbReference type="NCBIfam" id="TIGR00543">
    <property type="entry name" value="isochor_syn"/>
    <property type="match status" value="1"/>
</dbReference>
<dbReference type="PANTHER" id="PTHR42839:SF2">
    <property type="entry name" value="ISOCHORISMATE SYNTHASE ENTC"/>
    <property type="match status" value="1"/>
</dbReference>
<dbReference type="EC" id="5.4.4.2" evidence="3"/>
<dbReference type="InterPro" id="IPR004561">
    <property type="entry name" value="IsoChor_synthase"/>
</dbReference>
<feature type="domain" description="Chorismate-utilising enzyme C-terminal" evidence="6">
    <location>
        <begin position="156"/>
        <end position="403"/>
    </location>
</feature>
<reference evidence="7" key="1">
    <citation type="journal article" date="2007" name="Biosci. Biotechnol. Biochem.">
        <title>Cloning of the gene cluster responsible for biosynthesis of KS-505a (longestin), a unique tetraterpenoid.</title>
        <authorList>
            <person name="Hayashi Y."/>
            <person name="Onaka H."/>
            <person name="Itoh N."/>
            <person name="Seto H."/>
            <person name="Dairi T."/>
        </authorList>
    </citation>
    <scope>NUCLEOTIDE SEQUENCE</scope>
</reference>
<accession>A9ZNU9</accession>
<dbReference type="Pfam" id="PF00425">
    <property type="entry name" value="Chorismate_bind"/>
    <property type="match status" value="1"/>
</dbReference>
<dbReference type="EMBL" id="AB307968">
    <property type="protein sequence ID" value="BAF98626.1"/>
    <property type="molecule type" value="Genomic_DNA"/>
</dbReference>
<evidence type="ECO:0000256" key="2">
    <source>
        <dbReference type="ARBA" id="ARBA00005297"/>
    </source>
</evidence>
<organism evidence="7">
    <name type="scientific">Streptomyces argenteolus</name>
    <dbReference type="NCBI Taxonomy" id="67274"/>
    <lineage>
        <taxon>Bacteria</taxon>
        <taxon>Bacillati</taxon>
        <taxon>Actinomycetota</taxon>
        <taxon>Actinomycetes</taxon>
        <taxon>Kitasatosporales</taxon>
        <taxon>Streptomycetaceae</taxon>
        <taxon>Streptomyces</taxon>
    </lineage>
</organism>
<evidence type="ECO:0000256" key="5">
    <source>
        <dbReference type="ARBA" id="ARBA00041564"/>
    </source>
</evidence>
<sequence length="431" mass="45594">MATKRNGVAPWVWRSIPIDDPGDLLAALPEPTSTAWVRGGEGLIGWGEVARVELDAGADPFRHAGKVMREMLAAGEVHDMVGVPGTGPVGFASFAFDPSEAGSVVIFPQVILARRAGLSWLTTVHEGASGKDAFRMVSPDSPIGPIHWIQDGSTGDWRHAVETVLAEIRSGHVTKVVLSRGLTGSAAGVLDPRGLLRELGRRFPECYTFSCAGLVGATPELLIRRYDDRIDALVLAGSVRRGRNDDDDAALSGALRASAKDAQEHRLAVDSVVTKVVPLCTEVSAPPEPALLTLANIQHLATPISGRLAREVSALEIVRSLHPTAAVGGVPADTALRLIHGLEGTSRGRYSGPVGWFDGRGNGEWGIALRCAQIRGRRIRVRAGAGIVEGSDPAAEWEETEIKLRAVLDALAVVGGGEWVTTAAAPLLRQL</sequence>
<dbReference type="Gene3D" id="3.60.120.10">
    <property type="entry name" value="Anthranilate synthase"/>
    <property type="match status" value="1"/>
</dbReference>
<keyword evidence="4" id="KW-0413">Isomerase</keyword>
<name>A9ZNU9_9ACTN</name>
<evidence type="ECO:0000256" key="1">
    <source>
        <dbReference type="ARBA" id="ARBA00000799"/>
    </source>
</evidence>
<evidence type="ECO:0000259" key="6">
    <source>
        <dbReference type="Pfam" id="PF00425"/>
    </source>
</evidence>
<comment type="similarity">
    <text evidence="2">Belongs to the isochorismate synthase family.</text>
</comment>
<dbReference type="SUPFAM" id="SSF56322">
    <property type="entry name" value="ADC synthase"/>
    <property type="match status" value="1"/>
</dbReference>
<evidence type="ECO:0000313" key="7">
    <source>
        <dbReference type="EMBL" id="BAF98626.1"/>
    </source>
</evidence>
<protein>
    <recommendedName>
        <fullName evidence="3">isochorismate synthase</fullName>
        <ecNumber evidence="3">5.4.4.2</ecNumber>
    </recommendedName>
    <alternativeName>
        <fullName evidence="5">Isochorismate mutase</fullName>
    </alternativeName>
</protein>
<dbReference type="AlphaFoldDB" id="A9ZNU9"/>
<evidence type="ECO:0000256" key="3">
    <source>
        <dbReference type="ARBA" id="ARBA00012824"/>
    </source>
</evidence>
<proteinExistence type="inferred from homology"/>
<dbReference type="InterPro" id="IPR015890">
    <property type="entry name" value="Chorismate_C"/>
</dbReference>
<evidence type="ECO:0000256" key="4">
    <source>
        <dbReference type="ARBA" id="ARBA00023235"/>
    </source>
</evidence>
<dbReference type="InterPro" id="IPR005801">
    <property type="entry name" value="ADC_synthase"/>
</dbReference>
<dbReference type="GO" id="GO:0008909">
    <property type="term" value="F:isochorismate synthase activity"/>
    <property type="evidence" value="ECO:0007669"/>
    <property type="project" value="UniProtKB-EC"/>
</dbReference>
<dbReference type="PANTHER" id="PTHR42839">
    <property type="entry name" value="ISOCHORISMATE SYNTHASE ENTC"/>
    <property type="match status" value="1"/>
</dbReference>